<proteinExistence type="inferred from homology"/>
<sequence>MTQSHLLPFTAMARLLALRGLTVAIVTTHLNALRLQKQSLFRPKTPFSCSAIFMAGIWLASRLRSLDSLPSSDLVPNFHNACGLLQTPNRPLEKWIGDQFLGENSNKPSCIISNYCFPWTENLAKKFKIPKFVFRLISCFSWVCSQKIAISKVLESVKSDSEAFLVPGIPDEIEFTRDGVLVNTFEELEKKYVEEYQKTKKKKKIWCMGPVADCSVDAHTNCSMKWFNKRNKPNTVYACFGSPSHLSSSQVKELALGLESSSYPFIWVIRGKGYYSTRQFNQWWNSTLEGVSAGRAMITWPMFGEQFQNEKLIVQVLKIGVRVEVKETMEYFAGENDGNEEARDDDRKGLVKKEDIRKAIDNLMSEDDEGEERRRRARGRGDG</sequence>
<dbReference type="PANTHER" id="PTHR48047">
    <property type="entry name" value="GLYCOSYLTRANSFERASE"/>
    <property type="match status" value="1"/>
</dbReference>
<dbReference type="SUPFAM" id="SSF53756">
    <property type="entry name" value="UDP-Glycosyltransferase/glycogen phosphorylase"/>
    <property type="match status" value="1"/>
</dbReference>
<dbReference type="CDD" id="cd03784">
    <property type="entry name" value="GT1_Gtf-like"/>
    <property type="match status" value="1"/>
</dbReference>
<name>A0AA88AWM8_FICCA</name>
<evidence type="ECO:0000313" key="6">
    <source>
        <dbReference type="Proteomes" id="UP001187192"/>
    </source>
</evidence>
<feature type="region of interest" description="Disordered" evidence="4">
    <location>
        <begin position="362"/>
        <end position="383"/>
    </location>
</feature>
<gene>
    <name evidence="5" type="ORF">TIFTF001_025332</name>
</gene>
<evidence type="ECO:0000313" key="5">
    <source>
        <dbReference type="EMBL" id="GMN56218.1"/>
    </source>
</evidence>
<protein>
    <submittedName>
        <fullName evidence="5">Uncharacterized protein</fullName>
    </submittedName>
</protein>
<keyword evidence="3" id="KW-0808">Transferase</keyword>
<reference evidence="5" key="1">
    <citation type="submission" date="2023-07" db="EMBL/GenBank/DDBJ databases">
        <title>draft genome sequence of fig (Ficus carica).</title>
        <authorList>
            <person name="Takahashi T."/>
            <person name="Nishimura K."/>
        </authorList>
    </citation>
    <scope>NUCLEOTIDE SEQUENCE</scope>
</reference>
<keyword evidence="2" id="KW-0328">Glycosyltransferase</keyword>
<evidence type="ECO:0000256" key="4">
    <source>
        <dbReference type="SAM" id="MobiDB-lite"/>
    </source>
</evidence>
<comment type="similarity">
    <text evidence="1">Belongs to the UDP-glycosyltransferase family.</text>
</comment>
<evidence type="ECO:0000256" key="3">
    <source>
        <dbReference type="ARBA" id="ARBA00022679"/>
    </source>
</evidence>
<keyword evidence="6" id="KW-1185">Reference proteome</keyword>
<dbReference type="PANTHER" id="PTHR48047:SF182">
    <property type="entry name" value="GLYCOSYLTRANSFERASE"/>
    <property type="match status" value="1"/>
</dbReference>
<dbReference type="Gene3D" id="3.40.50.2000">
    <property type="entry name" value="Glycogen Phosphorylase B"/>
    <property type="match status" value="3"/>
</dbReference>
<dbReference type="Proteomes" id="UP001187192">
    <property type="component" value="Unassembled WGS sequence"/>
</dbReference>
<feature type="compositionally biased region" description="Basic and acidic residues" evidence="4">
    <location>
        <begin position="371"/>
        <end position="383"/>
    </location>
</feature>
<organism evidence="5 6">
    <name type="scientific">Ficus carica</name>
    <name type="common">Common fig</name>
    <dbReference type="NCBI Taxonomy" id="3494"/>
    <lineage>
        <taxon>Eukaryota</taxon>
        <taxon>Viridiplantae</taxon>
        <taxon>Streptophyta</taxon>
        <taxon>Embryophyta</taxon>
        <taxon>Tracheophyta</taxon>
        <taxon>Spermatophyta</taxon>
        <taxon>Magnoliopsida</taxon>
        <taxon>eudicotyledons</taxon>
        <taxon>Gunneridae</taxon>
        <taxon>Pentapetalae</taxon>
        <taxon>rosids</taxon>
        <taxon>fabids</taxon>
        <taxon>Rosales</taxon>
        <taxon>Moraceae</taxon>
        <taxon>Ficeae</taxon>
        <taxon>Ficus</taxon>
    </lineage>
</organism>
<comment type="caution">
    <text evidence="5">The sequence shown here is derived from an EMBL/GenBank/DDBJ whole genome shotgun (WGS) entry which is preliminary data.</text>
</comment>
<dbReference type="EMBL" id="BTGU01000062">
    <property type="protein sequence ID" value="GMN56218.1"/>
    <property type="molecule type" value="Genomic_DNA"/>
</dbReference>
<dbReference type="GO" id="GO:0035251">
    <property type="term" value="F:UDP-glucosyltransferase activity"/>
    <property type="evidence" value="ECO:0007669"/>
    <property type="project" value="TreeGrafter"/>
</dbReference>
<evidence type="ECO:0000256" key="2">
    <source>
        <dbReference type="ARBA" id="ARBA00022676"/>
    </source>
</evidence>
<accession>A0AA88AWM8</accession>
<evidence type="ECO:0000256" key="1">
    <source>
        <dbReference type="ARBA" id="ARBA00009995"/>
    </source>
</evidence>
<dbReference type="InterPro" id="IPR002213">
    <property type="entry name" value="UDP_glucos_trans"/>
</dbReference>
<dbReference type="AlphaFoldDB" id="A0AA88AWM8"/>